<reference evidence="2" key="1">
    <citation type="journal article" date="2019" name="Int. J. Syst. Evol. Microbiol.">
        <title>The Global Catalogue of Microorganisms (GCM) 10K type strain sequencing project: providing services to taxonomists for standard genome sequencing and annotation.</title>
        <authorList>
            <consortium name="The Broad Institute Genomics Platform"/>
            <consortium name="The Broad Institute Genome Sequencing Center for Infectious Disease"/>
            <person name="Wu L."/>
            <person name="Ma J."/>
        </authorList>
    </citation>
    <scope>NUCLEOTIDE SEQUENCE [LARGE SCALE GENOMIC DNA]</scope>
    <source>
        <strain evidence="2">KCTC 42282</strain>
    </source>
</reference>
<accession>A0ABV7UFA4</accession>
<evidence type="ECO:0000313" key="1">
    <source>
        <dbReference type="EMBL" id="MFC3637059.1"/>
    </source>
</evidence>
<protein>
    <recommendedName>
        <fullName evidence="3">Phosphohydrolase</fullName>
    </recommendedName>
</protein>
<name>A0ABV7UFA4_9HYPH</name>
<evidence type="ECO:0008006" key="3">
    <source>
        <dbReference type="Google" id="ProtNLM"/>
    </source>
</evidence>
<gene>
    <name evidence="1" type="ORF">ACFONL_06630</name>
</gene>
<dbReference type="SUPFAM" id="SSF109604">
    <property type="entry name" value="HD-domain/PDEase-like"/>
    <property type="match status" value="1"/>
</dbReference>
<dbReference type="Proteomes" id="UP001595704">
    <property type="component" value="Unassembled WGS sequence"/>
</dbReference>
<organism evidence="1 2">
    <name type="scientific">Camelimonas fluminis</name>
    <dbReference type="NCBI Taxonomy" id="1576911"/>
    <lineage>
        <taxon>Bacteria</taxon>
        <taxon>Pseudomonadati</taxon>
        <taxon>Pseudomonadota</taxon>
        <taxon>Alphaproteobacteria</taxon>
        <taxon>Hyphomicrobiales</taxon>
        <taxon>Chelatococcaceae</taxon>
        <taxon>Camelimonas</taxon>
    </lineage>
</organism>
<comment type="caution">
    <text evidence="1">The sequence shown here is derived from an EMBL/GenBank/DDBJ whole genome shotgun (WGS) entry which is preliminary data.</text>
</comment>
<evidence type="ECO:0000313" key="2">
    <source>
        <dbReference type="Proteomes" id="UP001595704"/>
    </source>
</evidence>
<keyword evidence="2" id="KW-1185">Reference proteome</keyword>
<dbReference type="RefSeq" id="WP_191318014.1">
    <property type="nucleotide sequence ID" value="NZ_BNCG01000002.1"/>
</dbReference>
<proteinExistence type="predicted"/>
<dbReference type="Gene3D" id="1.10.3210.10">
    <property type="entry name" value="Hypothetical protein af1432"/>
    <property type="match status" value="1"/>
</dbReference>
<dbReference type="EMBL" id="JBHRYC010000026">
    <property type="protein sequence ID" value="MFC3637059.1"/>
    <property type="molecule type" value="Genomic_DNA"/>
</dbReference>
<sequence length="204" mass="22826">MTWIQTSKGRAFDLLNPTPEMVDLKVDVAEALARIPRFGGHVMSGPYSVAQHCVVGADYLMQQTRDKTLAAAFLLHDAHEAYIGDMTSPVVQAISARMATPRLFGVVLGLLKDHLDAAIYAAAGMRWPLTAEVRQIIKQTDLALLRTERDRLLTRPPQPWQDEIERAHPLRLANKLKPQPWPDAAADYVDRLNRYCPLPRARAA</sequence>